<dbReference type="RefSeq" id="WP_020818212.1">
    <property type="nucleotide sequence ID" value="NZ_JANF02000081.1"/>
</dbReference>
<organism evidence="1 2">
    <name type="scientific">Sphingobium indicum F2</name>
    <dbReference type="NCBI Taxonomy" id="1450518"/>
    <lineage>
        <taxon>Bacteria</taxon>
        <taxon>Pseudomonadati</taxon>
        <taxon>Pseudomonadota</taxon>
        <taxon>Alphaproteobacteria</taxon>
        <taxon>Sphingomonadales</taxon>
        <taxon>Sphingomonadaceae</taxon>
        <taxon>Sphingobium</taxon>
    </lineage>
</organism>
<protein>
    <submittedName>
        <fullName evidence="1">Uncharacterized protein</fullName>
    </submittedName>
</protein>
<evidence type="ECO:0000313" key="2">
    <source>
        <dbReference type="Proteomes" id="UP000028135"/>
    </source>
</evidence>
<dbReference type="Gene3D" id="3.40.50.300">
    <property type="entry name" value="P-loop containing nucleotide triphosphate hydrolases"/>
    <property type="match status" value="1"/>
</dbReference>
<dbReference type="InterPro" id="IPR027417">
    <property type="entry name" value="P-loop_NTPase"/>
</dbReference>
<proteinExistence type="predicted"/>
<comment type="caution">
    <text evidence="1">The sequence shown here is derived from an EMBL/GenBank/DDBJ whole genome shotgun (WGS) entry which is preliminary data.</text>
</comment>
<dbReference type="Proteomes" id="UP000028135">
    <property type="component" value="Unassembled WGS sequence"/>
</dbReference>
<dbReference type="EMBL" id="JANF02000081">
    <property type="protein sequence ID" value="KER35247.1"/>
    <property type="molecule type" value="Genomic_DNA"/>
</dbReference>
<gene>
    <name evidence="1" type="ORF">AL00_16815</name>
</gene>
<accession>A0A8E0WPY0</accession>
<reference evidence="1 2" key="1">
    <citation type="submission" date="2014-05" db="EMBL/GenBank/DDBJ databases">
        <title>Genome Announcement of Sphingobium lucknowense F2.</title>
        <authorList>
            <person name="Lal R."/>
            <person name="Negi V."/>
            <person name="Lata P."/>
            <person name="Sangwan N."/>
            <person name="Gupta S.K."/>
            <person name="Rao D.L.N."/>
            <person name="Das S."/>
        </authorList>
    </citation>
    <scope>NUCLEOTIDE SEQUENCE [LARGE SCALE GENOMIC DNA]</scope>
    <source>
        <strain evidence="1 2">F2</strain>
    </source>
</reference>
<dbReference type="AlphaFoldDB" id="A0A8E0WPY0"/>
<evidence type="ECO:0000313" key="1">
    <source>
        <dbReference type="EMBL" id="KER35247.1"/>
    </source>
</evidence>
<sequence length="397" mass="43877">MARESFTAPIRLKLAQRAAYRCAFPGCSRLTIGPGEQADEIENSGKAAHIYAASEYGPRGQGLLAPEQLKAITNGIWMCGHHADLIDKNSGNRYPVAVLKSWKALHDYRTAYEHSGRATAFGFVRSLTLLASPLFEPATIEFGKTTFLIGANDTGKTALLDWLSVLDSPRRLWRWLKPHPLHYALLFDAPGEHRLEIETGDGAVRFDLDAGRVAFNHHRIAITALTKRHYHSAEDDLANLMSLFHLDEISVRSLAAMIDSTKFYLRSARFEQEADDEGEMQEILRCKLQDGAELAFGALSGGEQGRVIMELAIAHMVSVASVAPALLIIERPNLGIDDAGFAIYLDYFSSSECRFQTVVTQFTLTEDIKGLGWQVYQLTGATDTEPGKIEPVLPIKS</sequence>
<dbReference type="SUPFAM" id="SSF52540">
    <property type="entry name" value="P-loop containing nucleoside triphosphate hydrolases"/>
    <property type="match status" value="1"/>
</dbReference>
<name>A0A8E0WPY0_9SPHN</name>